<keyword evidence="4" id="KW-0807">Transducer</keyword>
<proteinExistence type="predicted"/>
<dbReference type="AlphaFoldDB" id="A0AAV4RGQ7"/>
<evidence type="ECO:0000313" key="6">
    <source>
        <dbReference type="EMBL" id="GIY20189.1"/>
    </source>
</evidence>
<sequence>MELIPTENGLYCDEVWPHESSRRAFGFSTSILQFVVPFIIITFCYMKVCIKLKIVPSPSQEPNLLRRKKWNEKEPVEPTECSLPWSSSLELPGYQSISTI</sequence>
<keyword evidence="7" id="KW-1185">Reference proteome</keyword>
<comment type="subcellular location">
    <subcellularLocation>
        <location evidence="1">Membrane</location>
        <topology evidence="1">Multi-pass membrane protein</topology>
    </subcellularLocation>
</comment>
<dbReference type="SUPFAM" id="SSF81321">
    <property type="entry name" value="Family A G protein-coupled receptor-like"/>
    <property type="match status" value="1"/>
</dbReference>
<dbReference type="PANTHER" id="PTHR24235">
    <property type="entry name" value="NEUROPEPTIDE Y RECEPTOR"/>
    <property type="match status" value="1"/>
</dbReference>
<evidence type="ECO:0000256" key="1">
    <source>
        <dbReference type="ARBA" id="ARBA00004141"/>
    </source>
</evidence>
<evidence type="ECO:0000256" key="3">
    <source>
        <dbReference type="ARBA" id="ARBA00023170"/>
    </source>
</evidence>
<evidence type="ECO:0000256" key="5">
    <source>
        <dbReference type="SAM" id="Phobius"/>
    </source>
</evidence>
<keyword evidence="2" id="KW-0297">G-protein coupled receptor</keyword>
<evidence type="ECO:0000256" key="4">
    <source>
        <dbReference type="ARBA" id="ARBA00023224"/>
    </source>
</evidence>
<gene>
    <name evidence="6" type="primary">NPY2R_1</name>
    <name evidence="6" type="ORF">CEXT_343171</name>
</gene>
<keyword evidence="5" id="KW-1133">Transmembrane helix</keyword>
<protein>
    <submittedName>
        <fullName evidence="6">Neuropeptide Y receptor type 2</fullName>
    </submittedName>
</protein>
<reference evidence="6 7" key="1">
    <citation type="submission" date="2021-06" db="EMBL/GenBank/DDBJ databases">
        <title>Caerostris extrusa draft genome.</title>
        <authorList>
            <person name="Kono N."/>
            <person name="Arakawa K."/>
        </authorList>
    </citation>
    <scope>NUCLEOTIDE SEQUENCE [LARGE SCALE GENOMIC DNA]</scope>
</reference>
<evidence type="ECO:0000313" key="7">
    <source>
        <dbReference type="Proteomes" id="UP001054945"/>
    </source>
</evidence>
<organism evidence="6 7">
    <name type="scientific">Caerostris extrusa</name>
    <name type="common">Bark spider</name>
    <name type="synonym">Caerostris bankana</name>
    <dbReference type="NCBI Taxonomy" id="172846"/>
    <lineage>
        <taxon>Eukaryota</taxon>
        <taxon>Metazoa</taxon>
        <taxon>Ecdysozoa</taxon>
        <taxon>Arthropoda</taxon>
        <taxon>Chelicerata</taxon>
        <taxon>Arachnida</taxon>
        <taxon>Araneae</taxon>
        <taxon>Araneomorphae</taxon>
        <taxon>Entelegynae</taxon>
        <taxon>Araneoidea</taxon>
        <taxon>Araneidae</taxon>
        <taxon>Caerostris</taxon>
    </lineage>
</organism>
<keyword evidence="5" id="KW-0812">Transmembrane</keyword>
<comment type="caution">
    <text evidence="6">The sequence shown here is derived from an EMBL/GenBank/DDBJ whole genome shotgun (WGS) entry which is preliminary data.</text>
</comment>
<dbReference type="PANTHER" id="PTHR24235:SF29">
    <property type="entry name" value="GH23382P"/>
    <property type="match status" value="1"/>
</dbReference>
<dbReference type="Gene3D" id="1.20.1070.10">
    <property type="entry name" value="Rhodopsin 7-helix transmembrane proteins"/>
    <property type="match status" value="1"/>
</dbReference>
<accession>A0AAV4RGQ7</accession>
<keyword evidence="5" id="KW-0472">Membrane</keyword>
<feature type="transmembrane region" description="Helical" evidence="5">
    <location>
        <begin position="24"/>
        <end position="46"/>
    </location>
</feature>
<dbReference type="GO" id="GO:0042923">
    <property type="term" value="F:neuropeptide binding"/>
    <property type="evidence" value="ECO:0007669"/>
    <property type="project" value="TreeGrafter"/>
</dbReference>
<evidence type="ECO:0000256" key="2">
    <source>
        <dbReference type="ARBA" id="ARBA00023040"/>
    </source>
</evidence>
<name>A0AAV4RGQ7_CAEEX</name>
<keyword evidence="3 6" id="KW-0675">Receptor</keyword>
<dbReference type="GO" id="GO:0005886">
    <property type="term" value="C:plasma membrane"/>
    <property type="evidence" value="ECO:0007669"/>
    <property type="project" value="TreeGrafter"/>
</dbReference>
<dbReference type="GO" id="GO:0008188">
    <property type="term" value="F:neuropeptide receptor activity"/>
    <property type="evidence" value="ECO:0007669"/>
    <property type="project" value="TreeGrafter"/>
</dbReference>
<dbReference type="Proteomes" id="UP001054945">
    <property type="component" value="Unassembled WGS sequence"/>
</dbReference>
<dbReference type="EMBL" id="BPLR01007849">
    <property type="protein sequence ID" value="GIY20189.1"/>
    <property type="molecule type" value="Genomic_DNA"/>
</dbReference>
<dbReference type="GO" id="GO:0043005">
    <property type="term" value="C:neuron projection"/>
    <property type="evidence" value="ECO:0007669"/>
    <property type="project" value="TreeGrafter"/>
</dbReference>